<organism evidence="2 3">
    <name type="scientific">Candidatus Abyssobacteria bacterium SURF_17</name>
    <dbReference type="NCBI Taxonomy" id="2093361"/>
    <lineage>
        <taxon>Bacteria</taxon>
        <taxon>Pseudomonadati</taxon>
        <taxon>Candidatus Hydrogenedentota</taxon>
        <taxon>Candidatus Abyssobacteria</taxon>
    </lineage>
</organism>
<dbReference type="PANTHER" id="PTHR11575">
    <property type="entry name" value="5'-NUCLEOTIDASE-RELATED"/>
    <property type="match status" value="1"/>
</dbReference>
<proteinExistence type="predicted"/>
<dbReference type="SUPFAM" id="SSF48695">
    <property type="entry name" value="Multiheme cytochromes"/>
    <property type="match status" value="1"/>
</dbReference>
<gene>
    <name evidence="2" type="ORF">C4532_00855</name>
</gene>
<comment type="caution">
    <text evidence="2">The sequence shown here is derived from an EMBL/GenBank/DDBJ whole genome shotgun (WGS) entry which is preliminary data.</text>
</comment>
<evidence type="ECO:0000313" key="3">
    <source>
        <dbReference type="Proteomes" id="UP000285961"/>
    </source>
</evidence>
<dbReference type="PANTHER" id="PTHR11575:SF24">
    <property type="entry name" value="5'-NUCLEOTIDASE"/>
    <property type="match status" value="1"/>
</dbReference>
<protein>
    <recommendedName>
        <fullName evidence="1">Cytochrome c-552/4 domain-containing protein</fullName>
    </recommendedName>
</protein>
<dbReference type="AlphaFoldDB" id="A0A419F926"/>
<dbReference type="Gene3D" id="1.10.1130.10">
    <property type="entry name" value="Flavocytochrome C3, Chain A"/>
    <property type="match status" value="1"/>
</dbReference>
<sequence>MIEFGDFFDGTNKLDELRVLTYLRALEAIGCDAVGVTSSSFAMGLAFLEQCMKDSFVPFVSSNATHTDTGARLGERFVIKETSKHRVGITSIADDRFSRETGVSKGHPHDAGFVSKSSAGSLARVQEKGIKIDEPFKALAENLSLMEKQCDILIVMSSLSQQENERIADRFPRINVIVGNNGKGGEKLAGGTLIVNNRSNKGKLLGRLTLAVSGKNAIAGHTVEWLSIDKKLPDNKEVRKILDGFYDAVAKDEKLWQDVEPKLASFDLEKDQSNQYVGAANCASCHEAVYRDWRKSKHARAYNTLLDRNRHFFPDCVSCHTTGAGLATGFQVGQATGHLEGVQCEICHGPASEHVATDGVFQLRKAVPEELCVKCHDSEVSPNFKDKFEALMRSVNHANSKGLSRTGTGELTRTE</sequence>
<dbReference type="InterPro" id="IPR036280">
    <property type="entry name" value="Multihaem_cyt_sf"/>
</dbReference>
<evidence type="ECO:0000313" key="2">
    <source>
        <dbReference type="EMBL" id="RJP75125.1"/>
    </source>
</evidence>
<dbReference type="SUPFAM" id="SSF56300">
    <property type="entry name" value="Metallo-dependent phosphatases"/>
    <property type="match status" value="1"/>
</dbReference>
<dbReference type="InterPro" id="IPR006179">
    <property type="entry name" value="5_nucleotidase/apyrase"/>
</dbReference>
<dbReference type="Gene3D" id="3.60.21.10">
    <property type="match status" value="1"/>
</dbReference>
<dbReference type="InterPro" id="IPR023155">
    <property type="entry name" value="Cyt_c-552/4"/>
</dbReference>
<dbReference type="Pfam" id="PF13435">
    <property type="entry name" value="Cytochrome_C554"/>
    <property type="match status" value="1"/>
</dbReference>
<reference evidence="2 3" key="1">
    <citation type="journal article" date="2017" name="ISME J.">
        <title>Energy and carbon metabolisms in a deep terrestrial subsurface fluid microbial community.</title>
        <authorList>
            <person name="Momper L."/>
            <person name="Jungbluth S.P."/>
            <person name="Lee M.D."/>
            <person name="Amend J.P."/>
        </authorList>
    </citation>
    <scope>NUCLEOTIDE SEQUENCE [LARGE SCALE GENOMIC DNA]</scope>
    <source>
        <strain evidence="2">SURF_17</strain>
    </source>
</reference>
<dbReference type="GO" id="GO:0016787">
    <property type="term" value="F:hydrolase activity"/>
    <property type="evidence" value="ECO:0007669"/>
    <property type="project" value="InterPro"/>
</dbReference>
<name>A0A419F926_9BACT</name>
<evidence type="ECO:0000259" key="1">
    <source>
        <dbReference type="Pfam" id="PF13435"/>
    </source>
</evidence>
<dbReference type="Proteomes" id="UP000285961">
    <property type="component" value="Unassembled WGS sequence"/>
</dbReference>
<dbReference type="GO" id="GO:0009166">
    <property type="term" value="P:nucleotide catabolic process"/>
    <property type="evidence" value="ECO:0007669"/>
    <property type="project" value="InterPro"/>
</dbReference>
<dbReference type="GO" id="GO:0030288">
    <property type="term" value="C:outer membrane-bounded periplasmic space"/>
    <property type="evidence" value="ECO:0007669"/>
    <property type="project" value="TreeGrafter"/>
</dbReference>
<dbReference type="EMBL" id="QZKI01000006">
    <property type="protein sequence ID" value="RJP75125.1"/>
    <property type="molecule type" value="Genomic_DNA"/>
</dbReference>
<dbReference type="InterPro" id="IPR029052">
    <property type="entry name" value="Metallo-depent_PP-like"/>
</dbReference>
<feature type="domain" description="Cytochrome c-552/4" evidence="1">
    <location>
        <begin position="282"/>
        <end position="349"/>
    </location>
</feature>
<accession>A0A419F926</accession>